<comment type="caution">
    <text evidence="6">The sequence shown here is derived from an EMBL/GenBank/DDBJ whole genome shotgun (WGS) entry which is preliminary data.</text>
</comment>
<dbReference type="InterPro" id="IPR023753">
    <property type="entry name" value="FAD/NAD-binding_dom"/>
</dbReference>
<keyword evidence="3" id="KW-0285">Flavoprotein</keyword>
<dbReference type="EMBL" id="RZNX01000005">
    <property type="protein sequence ID" value="RUT29905.1"/>
    <property type="molecule type" value="Genomic_DNA"/>
</dbReference>
<dbReference type="InterPro" id="IPR036188">
    <property type="entry name" value="FAD/NAD-bd_sf"/>
</dbReference>
<name>A0A3S1JMR5_9BACL</name>
<dbReference type="PRINTS" id="PR00368">
    <property type="entry name" value="FADPNR"/>
</dbReference>
<reference evidence="6 7" key="1">
    <citation type="submission" date="2018-12" db="EMBL/GenBank/DDBJ databases">
        <authorList>
            <person name="Sun L."/>
            <person name="Chen Z."/>
        </authorList>
    </citation>
    <scope>NUCLEOTIDE SEQUENCE [LARGE SCALE GENOMIC DNA]</scope>
    <source>
        <strain evidence="6 7">3-5-3</strain>
    </source>
</reference>
<feature type="domain" description="FAD/NAD(P)-binding" evidence="5">
    <location>
        <begin position="3"/>
        <end position="286"/>
    </location>
</feature>
<dbReference type="PRINTS" id="PR00469">
    <property type="entry name" value="PNDRDTASEII"/>
</dbReference>
<sequence length="308" mass="33635">MTYDCIIVGGGIAGLQAAIQLGRYMTHKILVIDSGHGRSTFCRSYHNILGWPEGISGVELRKRGKAQAVLSGVQFAHDKVIKAAKQDQVFQLTGEQGERYEARTLLLATGLMDRFPDIPGLVQTMGQSVYVCPDCDGYEIHNRVTVVMGSGNPGAHMALLLAERASEMIYINHEKQAVDKMILMELKNQGVRYIEAGISRVLEEQEANLQGVILEDGTVIPAERGFIAFGGNHVHSELAQDLGAKLHHNKHVEADPRSRMTNIENLWVAGDLGVHAEQVTVAMGDGAMAAISINKVLKKLNQAQEMNT</sequence>
<dbReference type="OrthoDB" id="9806179at2"/>
<dbReference type="PANTHER" id="PTHR48105">
    <property type="entry name" value="THIOREDOXIN REDUCTASE 1-RELATED-RELATED"/>
    <property type="match status" value="1"/>
</dbReference>
<dbReference type="RefSeq" id="WP_127199849.1">
    <property type="nucleotide sequence ID" value="NZ_RZNX01000005.1"/>
</dbReference>
<dbReference type="Gene3D" id="3.50.50.60">
    <property type="entry name" value="FAD/NAD(P)-binding domain"/>
    <property type="match status" value="2"/>
</dbReference>
<dbReference type="SUPFAM" id="SSF51905">
    <property type="entry name" value="FAD/NAD(P)-binding domain"/>
    <property type="match status" value="1"/>
</dbReference>
<proteinExistence type="predicted"/>
<comment type="subunit">
    <text evidence="2">Homodimer.</text>
</comment>
<keyword evidence="4" id="KW-0560">Oxidoreductase</keyword>
<dbReference type="Proteomes" id="UP000272464">
    <property type="component" value="Unassembled WGS sequence"/>
</dbReference>
<evidence type="ECO:0000313" key="6">
    <source>
        <dbReference type="EMBL" id="RUT29905.1"/>
    </source>
</evidence>
<organism evidence="6 7">
    <name type="scientific">Paenibacillus zeisoli</name>
    <dbReference type="NCBI Taxonomy" id="2496267"/>
    <lineage>
        <taxon>Bacteria</taxon>
        <taxon>Bacillati</taxon>
        <taxon>Bacillota</taxon>
        <taxon>Bacilli</taxon>
        <taxon>Bacillales</taxon>
        <taxon>Paenibacillaceae</taxon>
        <taxon>Paenibacillus</taxon>
    </lineage>
</organism>
<evidence type="ECO:0000256" key="4">
    <source>
        <dbReference type="ARBA" id="ARBA00023002"/>
    </source>
</evidence>
<accession>A0A3S1JMR5</accession>
<dbReference type="GO" id="GO:0016491">
    <property type="term" value="F:oxidoreductase activity"/>
    <property type="evidence" value="ECO:0007669"/>
    <property type="project" value="UniProtKB-KW"/>
</dbReference>
<gene>
    <name evidence="6" type="ORF">EJP77_13920</name>
</gene>
<dbReference type="Pfam" id="PF07992">
    <property type="entry name" value="Pyr_redox_2"/>
    <property type="match status" value="1"/>
</dbReference>
<evidence type="ECO:0000259" key="5">
    <source>
        <dbReference type="Pfam" id="PF07992"/>
    </source>
</evidence>
<dbReference type="AlphaFoldDB" id="A0A3S1JMR5"/>
<keyword evidence="7" id="KW-1185">Reference proteome</keyword>
<comment type="cofactor">
    <cofactor evidence="1">
        <name>FAD</name>
        <dbReference type="ChEBI" id="CHEBI:57692"/>
    </cofactor>
</comment>
<evidence type="ECO:0000256" key="3">
    <source>
        <dbReference type="ARBA" id="ARBA00022630"/>
    </source>
</evidence>
<evidence type="ECO:0000256" key="1">
    <source>
        <dbReference type="ARBA" id="ARBA00001974"/>
    </source>
</evidence>
<protein>
    <submittedName>
        <fullName evidence="6">NAD(P)/FAD-dependent oxidoreductase</fullName>
    </submittedName>
</protein>
<evidence type="ECO:0000256" key="2">
    <source>
        <dbReference type="ARBA" id="ARBA00011738"/>
    </source>
</evidence>
<dbReference type="InterPro" id="IPR050097">
    <property type="entry name" value="Ferredoxin-NADP_redctase_2"/>
</dbReference>
<evidence type="ECO:0000313" key="7">
    <source>
        <dbReference type="Proteomes" id="UP000272464"/>
    </source>
</evidence>